<evidence type="ECO:0000313" key="2">
    <source>
        <dbReference type="Proteomes" id="UP000236268"/>
    </source>
</evidence>
<name>A0A2K1FR21_9PROT</name>
<dbReference type="Proteomes" id="UP000236268">
    <property type="component" value="Unassembled WGS sequence"/>
</dbReference>
<keyword evidence="1" id="KW-0614">Plasmid</keyword>
<evidence type="ECO:0000313" key="1">
    <source>
        <dbReference type="EMBL" id="PNQ94980.1"/>
    </source>
</evidence>
<dbReference type="EMBL" id="POWG01000068">
    <property type="protein sequence ID" value="PNQ94980.1"/>
    <property type="molecule type" value="Genomic_DNA"/>
</dbReference>
<comment type="caution">
    <text evidence="1">The sequence shown here is derived from an EMBL/GenBank/DDBJ whole genome shotgun (WGS) entry which is preliminary data.</text>
</comment>
<organism evidence="1 2">
    <name type="scientific">Azospirillum argentinense</name>
    <dbReference type="NCBI Taxonomy" id="2970906"/>
    <lineage>
        <taxon>Bacteria</taxon>
        <taxon>Pseudomonadati</taxon>
        <taxon>Pseudomonadota</taxon>
        <taxon>Alphaproteobacteria</taxon>
        <taxon>Rhodospirillales</taxon>
        <taxon>Azospirillaceae</taxon>
        <taxon>Azospirillum</taxon>
    </lineage>
</organism>
<proteinExistence type="predicted"/>
<sequence>MREVRRMSLDGNRAEIIGYAEGLEKVVGELAVMVKLLRAATVNGDAEAIELAATIAYGHATEPPVTLARLIERLGA</sequence>
<gene>
    <name evidence="1" type="ORF">C1S70_31480</name>
</gene>
<protein>
    <submittedName>
        <fullName evidence="1">Uncharacterized protein</fullName>
    </submittedName>
</protein>
<reference evidence="1 2" key="1">
    <citation type="submission" date="2018-01" db="EMBL/GenBank/DDBJ databases">
        <title>Whole genome sequence of Azospirillum brasilense REC3 isolated from strawberry roots.</title>
        <authorList>
            <person name="Fontana C.A."/>
            <person name="Salazar S.M."/>
            <person name="Bassi D."/>
            <person name="Puglisi E."/>
            <person name="Lovaisa N.C."/>
            <person name="Toffoli L.M."/>
            <person name="Pedraza R."/>
            <person name="Cocconcelli P.S."/>
        </authorList>
    </citation>
    <scope>NUCLEOTIDE SEQUENCE [LARGE SCALE GENOMIC DNA]</scope>
    <source>
        <strain evidence="1 2">REC3</strain>
        <plasmid evidence="1">p47unnamed</plasmid>
    </source>
</reference>
<dbReference type="AlphaFoldDB" id="A0A2K1FR21"/>
<geneLocation type="plasmid" evidence="1">
    <name>p47unnamed</name>
</geneLocation>
<accession>A0A2K1FR21</accession>